<comment type="subcellular location">
    <subcellularLocation>
        <location evidence="1">Cell membrane</location>
        <topology evidence="1">Multi-pass membrane protein</topology>
    </subcellularLocation>
</comment>
<keyword evidence="3 6" id="KW-0812">Transmembrane</keyword>
<dbReference type="EMBL" id="QKZK01000012">
    <property type="protein sequence ID" value="PZX16693.1"/>
    <property type="molecule type" value="Genomic_DNA"/>
</dbReference>
<dbReference type="InterPro" id="IPR022791">
    <property type="entry name" value="L-PG_synthase/AglD"/>
</dbReference>
<evidence type="ECO:0000256" key="4">
    <source>
        <dbReference type="ARBA" id="ARBA00022989"/>
    </source>
</evidence>
<gene>
    <name evidence="7" type="ORF">LX69_01763</name>
</gene>
<keyword evidence="8" id="KW-1185">Reference proteome</keyword>
<reference evidence="7 8" key="1">
    <citation type="submission" date="2018-06" db="EMBL/GenBank/DDBJ databases">
        <title>Genomic Encyclopedia of Archaeal and Bacterial Type Strains, Phase II (KMG-II): from individual species to whole genera.</title>
        <authorList>
            <person name="Goeker M."/>
        </authorList>
    </citation>
    <scope>NUCLEOTIDE SEQUENCE [LARGE SCALE GENOMIC DNA]</scope>
    <source>
        <strain evidence="7 8">DSM 6779</strain>
    </source>
</reference>
<keyword evidence="2" id="KW-1003">Cell membrane</keyword>
<evidence type="ECO:0000256" key="1">
    <source>
        <dbReference type="ARBA" id="ARBA00004651"/>
    </source>
</evidence>
<evidence type="ECO:0008006" key="9">
    <source>
        <dbReference type="Google" id="ProtNLM"/>
    </source>
</evidence>
<proteinExistence type="predicted"/>
<evidence type="ECO:0000256" key="3">
    <source>
        <dbReference type="ARBA" id="ARBA00022692"/>
    </source>
</evidence>
<dbReference type="GO" id="GO:0005886">
    <property type="term" value="C:plasma membrane"/>
    <property type="evidence" value="ECO:0007669"/>
    <property type="project" value="UniProtKB-SubCell"/>
</dbReference>
<feature type="transmembrane region" description="Helical" evidence="6">
    <location>
        <begin position="305"/>
        <end position="324"/>
    </location>
</feature>
<dbReference type="NCBIfam" id="TIGR00374">
    <property type="entry name" value="flippase-like domain"/>
    <property type="match status" value="1"/>
</dbReference>
<feature type="transmembrane region" description="Helical" evidence="6">
    <location>
        <begin position="277"/>
        <end position="299"/>
    </location>
</feature>
<dbReference type="AlphaFoldDB" id="A0A2W7NAN4"/>
<feature type="transmembrane region" description="Helical" evidence="6">
    <location>
        <begin position="168"/>
        <end position="187"/>
    </location>
</feature>
<dbReference type="PANTHER" id="PTHR39087:SF2">
    <property type="entry name" value="UPF0104 MEMBRANE PROTEIN MJ1595"/>
    <property type="match status" value="1"/>
</dbReference>
<sequence length="329" mass="37076">MKKKILQILRFLLFLSIGAGVFIWLYHDQNPMQLLDVIQNEVNFNWIWLSLFLGVMSHLARALRWQMLIEQAEKRTKWYNTAMAVFVAYLANLVLPRMGEVTRCAVLSRHEKISFTRLVGTVAAERLTDLVMLILVITLALSIEFSMLTKFLGNKLGSSSVASFPWGWGLMGLIILTATIYALRKFIAQWRVVKKIRGVWQMFAEGFLSVRQLKNKSLYLFFSLFIWLMYFGMQYVSFFALPATSGLSLNAGLVILVTGSLGMLVPVQGGIGPWHAMVIATLAMYGVTSEPAYAFALLLHGAQNLLVVVLGLLSFIIFPLVNPIKKEIS</sequence>
<dbReference type="PANTHER" id="PTHR39087">
    <property type="entry name" value="UPF0104 MEMBRANE PROTEIN MJ1595"/>
    <property type="match status" value="1"/>
</dbReference>
<feature type="transmembrane region" description="Helical" evidence="6">
    <location>
        <begin position="218"/>
        <end position="241"/>
    </location>
</feature>
<accession>A0A2W7NAN4</accession>
<evidence type="ECO:0000256" key="2">
    <source>
        <dbReference type="ARBA" id="ARBA00022475"/>
    </source>
</evidence>
<feature type="transmembrane region" description="Helical" evidence="6">
    <location>
        <begin position="46"/>
        <end position="65"/>
    </location>
</feature>
<evidence type="ECO:0000256" key="5">
    <source>
        <dbReference type="ARBA" id="ARBA00023136"/>
    </source>
</evidence>
<dbReference type="Pfam" id="PF03706">
    <property type="entry name" value="LPG_synthase_TM"/>
    <property type="match status" value="1"/>
</dbReference>
<organism evidence="7 8">
    <name type="scientific">Breznakibacter xylanolyticus</name>
    <dbReference type="NCBI Taxonomy" id="990"/>
    <lineage>
        <taxon>Bacteria</taxon>
        <taxon>Pseudomonadati</taxon>
        <taxon>Bacteroidota</taxon>
        <taxon>Bacteroidia</taxon>
        <taxon>Marinilabiliales</taxon>
        <taxon>Marinilabiliaceae</taxon>
        <taxon>Breznakibacter</taxon>
    </lineage>
</organism>
<dbReference type="Proteomes" id="UP000249239">
    <property type="component" value="Unassembled WGS sequence"/>
</dbReference>
<feature type="transmembrane region" description="Helical" evidence="6">
    <location>
        <begin position="7"/>
        <end position="26"/>
    </location>
</feature>
<protein>
    <recommendedName>
        <fullName evidence="9">Lysylphosphatidylglycerol synthase-like protein</fullName>
    </recommendedName>
</protein>
<comment type="caution">
    <text evidence="7">The sequence shown here is derived from an EMBL/GenBank/DDBJ whole genome shotgun (WGS) entry which is preliminary data.</text>
</comment>
<dbReference type="RefSeq" id="WP_170124306.1">
    <property type="nucleotide sequence ID" value="NZ_QKZK01000012.1"/>
</dbReference>
<evidence type="ECO:0000256" key="6">
    <source>
        <dbReference type="SAM" id="Phobius"/>
    </source>
</evidence>
<keyword evidence="5 6" id="KW-0472">Membrane</keyword>
<evidence type="ECO:0000313" key="8">
    <source>
        <dbReference type="Proteomes" id="UP000249239"/>
    </source>
</evidence>
<keyword evidence="4 6" id="KW-1133">Transmembrane helix</keyword>
<feature type="transmembrane region" description="Helical" evidence="6">
    <location>
        <begin position="127"/>
        <end position="148"/>
    </location>
</feature>
<feature type="transmembrane region" description="Helical" evidence="6">
    <location>
        <begin position="247"/>
        <end position="265"/>
    </location>
</feature>
<name>A0A2W7NAN4_9BACT</name>
<evidence type="ECO:0000313" key="7">
    <source>
        <dbReference type="EMBL" id="PZX16693.1"/>
    </source>
</evidence>